<dbReference type="PANTHER" id="PTHR43464:SF92">
    <property type="entry name" value="SLR1071 PROTEIN"/>
    <property type="match status" value="1"/>
</dbReference>
<dbReference type="Proteomes" id="UP000284177">
    <property type="component" value="Unassembled WGS sequence"/>
</dbReference>
<dbReference type="PANTHER" id="PTHR43464">
    <property type="entry name" value="METHYLTRANSFERASE"/>
    <property type="match status" value="1"/>
</dbReference>
<feature type="domain" description="Methyltransferase" evidence="1">
    <location>
        <begin position="35"/>
        <end position="168"/>
    </location>
</feature>
<dbReference type="RefSeq" id="WP_120169436.1">
    <property type="nucleotide sequence ID" value="NZ_MCIB01000020.1"/>
</dbReference>
<dbReference type="InterPro" id="IPR029063">
    <property type="entry name" value="SAM-dependent_MTases_sf"/>
</dbReference>
<dbReference type="InterPro" id="IPR025714">
    <property type="entry name" value="Methyltranfer_dom"/>
</dbReference>
<protein>
    <submittedName>
        <fullName evidence="2">SAM-dependent methyltransferase</fullName>
    </submittedName>
</protein>
<reference evidence="2 3" key="1">
    <citation type="submission" date="2016-08" db="EMBL/GenBank/DDBJ databases">
        <title>Novel Firmicutes and Novel Genomes.</title>
        <authorList>
            <person name="Poppleton D.I."/>
            <person name="Gribaldo S."/>
        </authorList>
    </citation>
    <scope>NUCLEOTIDE SEQUENCE [LARGE SCALE GENOMIC DNA]</scope>
    <source>
        <strain evidence="2 3">CTT3</strain>
    </source>
</reference>
<comment type="caution">
    <text evidence="2">The sequence shown here is derived from an EMBL/GenBank/DDBJ whole genome shotgun (WGS) entry which is preliminary data.</text>
</comment>
<dbReference type="Pfam" id="PF13847">
    <property type="entry name" value="Methyltransf_31"/>
    <property type="match status" value="1"/>
</dbReference>
<dbReference type="SUPFAM" id="SSF53335">
    <property type="entry name" value="S-adenosyl-L-methionine-dependent methyltransferases"/>
    <property type="match status" value="1"/>
</dbReference>
<evidence type="ECO:0000313" key="3">
    <source>
        <dbReference type="Proteomes" id="UP000284177"/>
    </source>
</evidence>
<dbReference type="OrthoDB" id="9808140at2"/>
<keyword evidence="2" id="KW-0808">Transferase</keyword>
<keyword evidence="3" id="KW-1185">Reference proteome</keyword>
<dbReference type="AlphaFoldDB" id="A0A419T1D4"/>
<evidence type="ECO:0000259" key="1">
    <source>
        <dbReference type="Pfam" id="PF13847"/>
    </source>
</evidence>
<keyword evidence="2" id="KW-0489">Methyltransferase</keyword>
<name>A0A419T1D4_9FIRM</name>
<dbReference type="CDD" id="cd02440">
    <property type="entry name" value="AdoMet_MTases"/>
    <property type="match status" value="1"/>
</dbReference>
<organism evidence="2 3">
    <name type="scientific">Thermohalobacter berrensis</name>
    <dbReference type="NCBI Taxonomy" id="99594"/>
    <lineage>
        <taxon>Bacteria</taxon>
        <taxon>Bacillati</taxon>
        <taxon>Bacillota</taxon>
        <taxon>Tissierellia</taxon>
        <taxon>Tissierellales</taxon>
        <taxon>Thermohalobacteraceae</taxon>
        <taxon>Thermohalobacter</taxon>
    </lineage>
</organism>
<accession>A0A419T1D4</accession>
<dbReference type="GO" id="GO:0008757">
    <property type="term" value="F:S-adenosylmethionine-dependent methyltransferase activity"/>
    <property type="evidence" value="ECO:0007669"/>
    <property type="project" value="InterPro"/>
</dbReference>
<evidence type="ECO:0000313" key="2">
    <source>
        <dbReference type="EMBL" id="RKD31390.1"/>
    </source>
</evidence>
<dbReference type="Gene3D" id="3.40.50.150">
    <property type="entry name" value="Vaccinia Virus protein VP39"/>
    <property type="match status" value="1"/>
</dbReference>
<dbReference type="EMBL" id="MCIB01000020">
    <property type="protein sequence ID" value="RKD31390.1"/>
    <property type="molecule type" value="Genomic_DNA"/>
</dbReference>
<sequence>MEYTGERVIPELMNPKNGLLIEHIARYKFAKKFAKGRVLDIACGVGYGSEILLEDNREIKEIVGIDICKDTIEYAKKHYNFPQTSYFCDDALNTRLHEIYGTFDTIISFETIEHFRGDEIFINNLYNLLKPNGTLIISTPFGRGKNYPCSCPFHVYQYTEEEFLEILKPFNEITMYHQVDTTIEIPKKDKKYYLMVAVCRKK</sequence>
<dbReference type="GO" id="GO:0032259">
    <property type="term" value="P:methylation"/>
    <property type="evidence" value="ECO:0007669"/>
    <property type="project" value="UniProtKB-KW"/>
</dbReference>
<proteinExistence type="predicted"/>
<gene>
    <name evidence="2" type="ORF">BET03_12735</name>
</gene>